<dbReference type="OrthoDB" id="1082574at2"/>
<keyword evidence="2" id="KW-0548">Nucleotidyltransferase</keyword>
<dbReference type="Proteomes" id="UP000253436">
    <property type="component" value="Unassembled WGS sequence"/>
</dbReference>
<organism evidence="6 7">
    <name type="scientific">Winogradskyella arenosi</name>
    <dbReference type="NCBI Taxonomy" id="533325"/>
    <lineage>
        <taxon>Bacteria</taxon>
        <taxon>Pseudomonadati</taxon>
        <taxon>Bacteroidota</taxon>
        <taxon>Flavobacteriia</taxon>
        <taxon>Flavobacteriales</taxon>
        <taxon>Flavobacteriaceae</taxon>
        <taxon>Winogradskyella</taxon>
    </lineage>
</organism>
<comment type="caution">
    <text evidence="6">The sequence shown here is derived from an EMBL/GenBank/DDBJ whole genome shotgun (WGS) entry which is preliminary data.</text>
</comment>
<evidence type="ECO:0000256" key="4">
    <source>
        <dbReference type="ARBA" id="ARBA00023118"/>
    </source>
</evidence>
<dbReference type="InterPro" id="IPR058909">
    <property type="entry name" value="CD_NTase_C"/>
</dbReference>
<keyword evidence="1" id="KW-0808">Transferase</keyword>
<evidence type="ECO:0000259" key="5">
    <source>
        <dbReference type="Pfam" id="PF26305"/>
    </source>
</evidence>
<accession>A0A368ZIP9</accession>
<protein>
    <recommendedName>
        <fullName evidence="5">cGAS/DncV-like nucleotidyltransferase C-terminal helical domain-containing protein</fullName>
    </recommendedName>
</protein>
<dbReference type="Pfam" id="PF26305">
    <property type="entry name" value="CD_NTase_C"/>
    <property type="match status" value="1"/>
</dbReference>
<dbReference type="RefSeq" id="WP_114308142.1">
    <property type="nucleotide sequence ID" value="NZ_QPJO01000001.1"/>
</dbReference>
<evidence type="ECO:0000256" key="1">
    <source>
        <dbReference type="ARBA" id="ARBA00022679"/>
    </source>
</evidence>
<feature type="domain" description="cGAS/DncV-like nucleotidyltransferase C-terminal helical" evidence="5">
    <location>
        <begin position="237"/>
        <end position="330"/>
    </location>
</feature>
<reference evidence="6 7" key="1">
    <citation type="submission" date="2018-07" db="EMBL/GenBank/DDBJ databases">
        <title>Genomic Encyclopedia of Type Strains, Phase III (KMG-III): the genomes of soil and plant-associated and newly described type strains.</title>
        <authorList>
            <person name="Whitman W."/>
        </authorList>
    </citation>
    <scope>NUCLEOTIDE SEQUENCE [LARGE SCALE GENOMIC DNA]</scope>
    <source>
        <strain evidence="6 7">CECT 7958</strain>
    </source>
</reference>
<dbReference type="AlphaFoldDB" id="A0A368ZIP9"/>
<name>A0A368ZIP9_9FLAO</name>
<evidence type="ECO:0000256" key="3">
    <source>
        <dbReference type="ARBA" id="ARBA00022741"/>
    </source>
</evidence>
<evidence type="ECO:0000313" key="6">
    <source>
        <dbReference type="EMBL" id="RCW93631.1"/>
    </source>
</evidence>
<keyword evidence="4" id="KW-0051">Antiviral defense</keyword>
<proteinExistence type="predicted"/>
<keyword evidence="7" id="KW-1185">Reference proteome</keyword>
<gene>
    <name evidence="6" type="ORF">DFQ08_101428</name>
</gene>
<evidence type="ECO:0000313" key="7">
    <source>
        <dbReference type="Proteomes" id="UP000253436"/>
    </source>
</evidence>
<sequence>MEKNYDELIGRVKSRYNPAAIDESRLLNESLRVELKALSGSKVMEYIKRSMQGVEPAYTQNTIVAGDKVKTHLKNNNPNLDYEYQGSVMSNTHIKGYSDIDLVQLCNKFYGHDSRTEFTEEYRKSNLTETQRWALLKVIEGSTYTGNADQDLRTMRLEAENVLGIIYNDVDISKDKSIEVNITNPKRKVDVVTASWYRSVKSTKSGDKTDKGICIYDKNKNVRLPVDYPFLKIKLLNDKDKSVNGRLKKMIRFLKTIKADSDIKIKISSFDISSICYNIDSLSYDYKPYYELVYVLQVELGKIIADDFYRNNIKSIDGTEYIFRDKPEKYSQLFILLNELNIIKKDLVGNNAITRFL</sequence>
<evidence type="ECO:0000256" key="2">
    <source>
        <dbReference type="ARBA" id="ARBA00022695"/>
    </source>
</evidence>
<keyword evidence="3" id="KW-0547">Nucleotide-binding</keyword>
<dbReference type="EMBL" id="QPJO01000001">
    <property type="protein sequence ID" value="RCW93631.1"/>
    <property type="molecule type" value="Genomic_DNA"/>
</dbReference>